<proteinExistence type="predicted"/>
<dbReference type="CDD" id="cd01949">
    <property type="entry name" value="GGDEF"/>
    <property type="match status" value="1"/>
</dbReference>
<dbReference type="PANTHER" id="PTHR44757">
    <property type="entry name" value="DIGUANYLATE CYCLASE DGCP"/>
    <property type="match status" value="1"/>
</dbReference>
<dbReference type="PROSITE" id="PS50113">
    <property type="entry name" value="PAC"/>
    <property type="match status" value="1"/>
</dbReference>
<evidence type="ECO:0000259" key="3">
    <source>
        <dbReference type="PROSITE" id="PS50887"/>
    </source>
</evidence>
<dbReference type="InterPro" id="IPR035965">
    <property type="entry name" value="PAS-like_dom_sf"/>
</dbReference>
<dbReference type="PROSITE" id="PS50112">
    <property type="entry name" value="PAS"/>
    <property type="match status" value="2"/>
</dbReference>
<dbReference type="Pfam" id="PF00990">
    <property type="entry name" value="GGDEF"/>
    <property type="match status" value="1"/>
</dbReference>
<dbReference type="InterPro" id="IPR029787">
    <property type="entry name" value="Nucleotide_cyclase"/>
</dbReference>
<feature type="domain" description="GGDEF" evidence="3">
    <location>
        <begin position="299"/>
        <end position="424"/>
    </location>
</feature>
<sequence>MDAYRVGVEAGGRSTIGEMAWETLWQQAPSPTVLLDLQGRAVEVNPAMCGLLGYDREELLRLRPGEVTYSGDPVLDKKAIDRLVAEGPDSFVDEKRLVRSDGGVVWVLINSSLVRRPDGSPQLVISQCHDITARRESEKLWRQTLLNAPIGMALLDLHSHLLEVNDRLCELLGRRRDELLGQRGLDLIYPGYRKPVEAMYADFRAGRAETGRQEACVRHRDGHPFWMLARLSVMRGADDRPAYVVGQYEALGVEARVSEARLVELTRMALHDPLTGLANRALLIERFQQELAELGGGSGVLAVFLIDLDGLKEINDHYGHEAGDQLLQAAARELLCSVRPADTVARVGGDEFVVLAHLGDEARAEVMHARLVHRLNTETTAAGHPVRLGASVGMTTTHDASTTSRALLDSADRDMYARKHARPT</sequence>
<feature type="domain" description="PAS" evidence="1">
    <location>
        <begin position="17"/>
        <end position="60"/>
    </location>
</feature>
<dbReference type="SMART" id="SM00086">
    <property type="entry name" value="PAC"/>
    <property type="match status" value="2"/>
</dbReference>
<feature type="domain" description="PAC" evidence="2">
    <location>
        <begin position="91"/>
        <end position="143"/>
    </location>
</feature>
<dbReference type="Proteomes" id="UP000274515">
    <property type="component" value="Unassembled WGS sequence"/>
</dbReference>
<organism evidence="4 5">
    <name type="scientific">Saccharopolyspora rhizosphaerae</name>
    <dbReference type="NCBI Taxonomy" id="2492662"/>
    <lineage>
        <taxon>Bacteria</taxon>
        <taxon>Bacillati</taxon>
        <taxon>Actinomycetota</taxon>
        <taxon>Actinomycetes</taxon>
        <taxon>Pseudonocardiales</taxon>
        <taxon>Pseudonocardiaceae</taxon>
        <taxon>Saccharopolyspora</taxon>
    </lineage>
</organism>
<dbReference type="PROSITE" id="PS50887">
    <property type="entry name" value="GGDEF"/>
    <property type="match status" value="1"/>
</dbReference>
<keyword evidence="5" id="KW-1185">Reference proteome</keyword>
<dbReference type="NCBIfam" id="TIGR00254">
    <property type="entry name" value="GGDEF"/>
    <property type="match status" value="1"/>
</dbReference>
<dbReference type="InterPro" id="IPR001610">
    <property type="entry name" value="PAC"/>
</dbReference>
<dbReference type="InterPro" id="IPR000160">
    <property type="entry name" value="GGDEF_dom"/>
</dbReference>
<feature type="domain" description="PAS" evidence="1">
    <location>
        <begin position="137"/>
        <end position="190"/>
    </location>
</feature>
<dbReference type="Gene3D" id="3.30.450.20">
    <property type="entry name" value="PAS domain"/>
    <property type="match status" value="2"/>
</dbReference>
<dbReference type="InterPro" id="IPR000700">
    <property type="entry name" value="PAS-assoc_C"/>
</dbReference>
<dbReference type="CDD" id="cd00130">
    <property type="entry name" value="PAS"/>
    <property type="match status" value="2"/>
</dbReference>
<dbReference type="InterPro" id="IPR013655">
    <property type="entry name" value="PAS_fold_3"/>
</dbReference>
<dbReference type="Gene3D" id="3.30.70.270">
    <property type="match status" value="1"/>
</dbReference>
<evidence type="ECO:0000259" key="2">
    <source>
        <dbReference type="PROSITE" id="PS50113"/>
    </source>
</evidence>
<dbReference type="SMART" id="SM00267">
    <property type="entry name" value="GGDEF"/>
    <property type="match status" value="1"/>
</dbReference>
<dbReference type="PANTHER" id="PTHR44757:SF2">
    <property type="entry name" value="BIOFILM ARCHITECTURE MAINTENANCE PROTEIN MBAA"/>
    <property type="match status" value="1"/>
</dbReference>
<dbReference type="InterPro" id="IPR000014">
    <property type="entry name" value="PAS"/>
</dbReference>
<accession>A0A426K1Y2</accession>
<dbReference type="SUPFAM" id="SSF55073">
    <property type="entry name" value="Nucleotide cyclase"/>
    <property type="match status" value="1"/>
</dbReference>
<dbReference type="Pfam" id="PF13426">
    <property type="entry name" value="PAS_9"/>
    <property type="match status" value="1"/>
</dbReference>
<name>A0A426K1Y2_9PSEU</name>
<gene>
    <name evidence="4" type="ORF">EIL87_04290</name>
</gene>
<dbReference type="OrthoDB" id="23692at2"/>
<dbReference type="InterPro" id="IPR052155">
    <property type="entry name" value="Biofilm_reg_signaling"/>
</dbReference>
<dbReference type="EMBL" id="RSAA01000004">
    <property type="protein sequence ID" value="RRO19334.1"/>
    <property type="molecule type" value="Genomic_DNA"/>
</dbReference>
<dbReference type="RefSeq" id="WP_125088830.1">
    <property type="nucleotide sequence ID" value="NZ_RSAA01000004.1"/>
</dbReference>
<evidence type="ECO:0000259" key="1">
    <source>
        <dbReference type="PROSITE" id="PS50112"/>
    </source>
</evidence>
<dbReference type="SUPFAM" id="SSF55785">
    <property type="entry name" value="PYP-like sensor domain (PAS domain)"/>
    <property type="match status" value="2"/>
</dbReference>
<reference evidence="4 5" key="1">
    <citation type="submission" date="2018-11" db="EMBL/GenBank/DDBJ databases">
        <title>Saccharopolyspora rhizosphaerae sp. nov., an actinomycete isolated from rhizosphere soil in Thailand.</title>
        <authorList>
            <person name="Intra B."/>
            <person name="Euanorasetr J."/>
            <person name="Take A."/>
            <person name="Inahashi Y."/>
            <person name="Mori M."/>
            <person name="Panbangred W."/>
            <person name="Matsumoto A."/>
        </authorList>
    </citation>
    <scope>NUCLEOTIDE SEQUENCE [LARGE SCALE GENOMIC DNA]</scope>
    <source>
        <strain evidence="4 5">H219</strain>
    </source>
</reference>
<comment type="caution">
    <text evidence="4">The sequence shown here is derived from an EMBL/GenBank/DDBJ whole genome shotgun (WGS) entry which is preliminary data.</text>
</comment>
<dbReference type="NCBIfam" id="TIGR00229">
    <property type="entry name" value="sensory_box"/>
    <property type="match status" value="2"/>
</dbReference>
<protein>
    <submittedName>
        <fullName evidence="4">Sensor domain-containing diguanylate cyclase</fullName>
    </submittedName>
</protein>
<dbReference type="AlphaFoldDB" id="A0A426K1Y2"/>
<evidence type="ECO:0000313" key="5">
    <source>
        <dbReference type="Proteomes" id="UP000274515"/>
    </source>
</evidence>
<dbReference type="SMART" id="SM00091">
    <property type="entry name" value="PAS"/>
    <property type="match status" value="2"/>
</dbReference>
<evidence type="ECO:0000313" key="4">
    <source>
        <dbReference type="EMBL" id="RRO19334.1"/>
    </source>
</evidence>
<dbReference type="Pfam" id="PF08447">
    <property type="entry name" value="PAS_3"/>
    <property type="match status" value="1"/>
</dbReference>
<dbReference type="InterPro" id="IPR043128">
    <property type="entry name" value="Rev_trsase/Diguanyl_cyclase"/>
</dbReference>